<feature type="transmembrane region" description="Helical" evidence="2">
    <location>
        <begin position="144"/>
        <end position="168"/>
    </location>
</feature>
<dbReference type="InterPro" id="IPR036388">
    <property type="entry name" value="WH-like_DNA-bd_sf"/>
</dbReference>
<keyword evidence="2" id="KW-0472">Membrane</keyword>
<evidence type="ECO:0000256" key="2">
    <source>
        <dbReference type="SAM" id="Phobius"/>
    </source>
</evidence>
<evidence type="ECO:0000259" key="3">
    <source>
        <dbReference type="SMART" id="SM00862"/>
    </source>
</evidence>
<organism evidence="4 5">
    <name type="scientific">Pseudomonas fluorescens</name>
    <dbReference type="NCBI Taxonomy" id="294"/>
    <lineage>
        <taxon>Bacteria</taxon>
        <taxon>Pseudomonadati</taxon>
        <taxon>Pseudomonadota</taxon>
        <taxon>Gammaproteobacteria</taxon>
        <taxon>Pseudomonadales</taxon>
        <taxon>Pseudomonadaceae</taxon>
        <taxon>Pseudomonas</taxon>
    </lineage>
</organism>
<dbReference type="InterPro" id="IPR001867">
    <property type="entry name" value="OmpR/PhoB-type_DNA-bd"/>
</dbReference>
<sequence length="252" mass="28317">MEQSEGIGSGISASNCYYDAEKMTLSRARQSAVLGSNESDLLLALIAGVTDKEQLISRVWGERGLVISDSSYYKTLHMLRAHFADVGLPRDSLKTLPRRGVVLLCEIRLVSTQTQASESPPAVVNDAEPFIVDAPMVKKPFSRYWRFLLPAILVPAIALPVFYTYLVFKKPADLEEWKLIWQEGEAKLYVEESERMSKEDIVKALSEFEPPIVLSDINYYVRKPLSQLLVKCIKPESKGEAICVNYQLVGKK</sequence>
<protein>
    <submittedName>
        <fullName evidence="4">DNA-binding protein</fullName>
    </submittedName>
</protein>
<dbReference type="Gene3D" id="1.10.10.10">
    <property type="entry name" value="Winged helix-like DNA-binding domain superfamily/Winged helix DNA-binding domain"/>
    <property type="match status" value="1"/>
</dbReference>
<dbReference type="EMBL" id="MOBY01000001">
    <property type="protein sequence ID" value="RON98116.1"/>
    <property type="molecule type" value="Genomic_DNA"/>
</dbReference>
<comment type="caution">
    <text evidence="4">The sequence shown here is derived from an EMBL/GenBank/DDBJ whole genome shotgun (WGS) entry which is preliminary data.</text>
</comment>
<dbReference type="GO" id="GO:0000160">
    <property type="term" value="P:phosphorelay signal transduction system"/>
    <property type="evidence" value="ECO:0007669"/>
    <property type="project" value="InterPro"/>
</dbReference>
<evidence type="ECO:0000313" key="5">
    <source>
        <dbReference type="Proteomes" id="UP000283650"/>
    </source>
</evidence>
<proteinExistence type="predicted"/>
<dbReference type="GO" id="GO:0006355">
    <property type="term" value="P:regulation of DNA-templated transcription"/>
    <property type="evidence" value="ECO:0007669"/>
    <property type="project" value="InterPro"/>
</dbReference>
<accession>A0A423NIL1</accession>
<dbReference type="InterPro" id="IPR016032">
    <property type="entry name" value="Sig_transdc_resp-reg_C-effctor"/>
</dbReference>
<dbReference type="SMART" id="SM00862">
    <property type="entry name" value="Trans_reg_C"/>
    <property type="match status" value="1"/>
</dbReference>
<keyword evidence="2" id="KW-0812">Transmembrane</keyword>
<dbReference type="AlphaFoldDB" id="A0A423NIL1"/>
<dbReference type="GO" id="GO:0003677">
    <property type="term" value="F:DNA binding"/>
    <property type="evidence" value="ECO:0007669"/>
    <property type="project" value="UniProtKB-KW"/>
</dbReference>
<reference evidence="4 5" key="1">
    <citation type="submission" date="2016-10" db="EMBL/GenBank/DDBJ databases">
        <title>Comparative genome analysis of multiple Pseudomonas spp. focuses on biocontrol and plant growth promoting traits.</title>
        <authorList>
            <person name="Tao X.-Y."/>
            <person name="Taylor C.G."/>
        </authorList>
    </citation>
    <scope>NUCLEOTIDE SEQUENCE [LARGE SCALE GENOMIC DNA]</scope>
    <source>
        <strain evidence="4 5">2F9</strain>
    </source>
</reference>
<dbReference type="SUPFAM" id="SSF46894">
    <property type="entry name" value="C-terminal effector domain of the bipartite response regulators"/>
    <property type="match status" value="1"/>
</dbReference>
<keyword evidence="1 4" id="KW-0238">DNA-binding</keyword>
<keyword evidence="2" id="KW-1133">Transmembrane helix</keyword>
<dbReference type="RefSeq" id="WP_007908825.1">
    <property type="nucleotide sequence ID" value="NZ_MOBY01000001.1"/>
</dbReference>
<evidence type="ECO:0000313" key="4">
    <source>
        <dbReference type="EMBL" id="RON98116.1"/>
    </source>
</evidence>
<evidence type="ECO:0000256" key="1">
    <source>
        <dbReference type="ARBA" id="ARBA00023125"/>
    </source>
</evidence>
<gene>
    <name evidence="4" type="ORF">BK672_00430</name>
</gene>
<feature type="domain" description="OmpR/PhoB-type" evidence="3">
    <location>
        <begin position="30"/>
        <end position="103"/>
    </location>
</feature>
<name>A0A423NIL1_PSEFL</name>
<dbReference type="Proteomes" id="UP000283650">
    <property type="component" value="Unassembled WGS sequence"/>
</dbReference>